<evidence type="ECO:0000256" key="11">
    <source>
        <dbReference type="ARBA" id="ARBA00022917"/>
    </source>
</evidence>
<dbReference type="InterPro" id="IPR014758">
    <property type="entry name" value="Met-tRNA_synth"/>
</dbReference>
<feature type="binding site" evidence="14">
    <location>
        <position position="125"/>
    </location>
    <ligand>
        <name>Zn(2+)</name>
        <dbReference type="ChEBI" id="CHEBI:29105"/>
    </ligand>
</feature>
<evidence type="ECO:0000256" key="4">
    <source>
        <dbReference type="ARBA" id="ARBA00011738"/>
    </source>
</evidence>
<dbReference type="InterPro" id="IPR015413">
    <property type="entry name" value="Methionyl/Leucyl_tRNA_Synth"/>
</dbReference>
<keyword evidence="19" id="KW-1185">Reference proteome</keyword>
<proteinExistence type="inferred from homology"/>
<keyword evidence="6 14" id="KW-0820">tRNA-binding</keyword>
<comment type="function">
    <text evidence="1 14">Is required not only for elongation of protein synthesis but also for the initiation of all mRNA translation through initiator tRNA(fMet) aminoacylation.</text>
</comment>
<evidence type="ECO:0000256" key="10">
    <source>
        <dbReference type="ARBA" id="ARBA00022884"/>
    </source>
</evidence>
<dbReference type="InterPro" id="IPR023457">
    <property type="entry name" value="Met-tRNA_synth_2"/>
</dbReference>
<dbReference type="InterPro" id="IPR014729">
    <property type="entry name" value="Rossmann-like_a/b/a_fold"/>
</dbReference>
<dbReference type="PRINTS" id="PR01041">
    <property type="entry name" value="TRNASYNTHMET"/>
</dbReference>
<dbReference type="Gene3D" id="2.170.220.10">
    <property type="match status" value="1"/>
</dbReference>
<feature type="binding site" evidence="14">
    <location>
        <position position="128"/>
    </location>
    <ligand>
        <name>Zn(2+)</name>
        <dbReference type="ChEBI" id="CHEBI:29105"/>
    </ligand>
</feature>
<evidence type="ECO:0000313" key="19">
    <source>
        <dbReference type="Proteomes" id="UP000029714"/>
    </source>
</evidence>
<dbReference type="Pfam" id="PF09334">
    <property type="entry name" value="tRNA-synt_1g"/>
    <property type="match status" value="1"/>
</dbReference>
<gene>
    <name evidence="14 18" type="primary">metG</name>
    <name evidence="17" type="ORF">DCO61_00650</name>
    <name evidence="18" type="ORF">LS64_000530</name>
</gene>
<keyword evidence="14" id="KW-0862">Zinc</keyword>
<evidence type="ECO:0000256" key="2">
    <source>
        <dbReference type="ARBA" id="ARBA00004496"/>
    </source>
</evidence>
<dbReference type="InterPro" id="IPR009080">
    <property type="entry name" value="tRNAsynth_Ia_anticodon-bd"/>
</dbReference>
<dbReference type="CDD" id="cd00814">
    <property type="entry name" value="MetRS_core"/>
    <property type="match status" value="1"/>
</dbReference>
<evidence type="ECO:0000256" key="13">
    <source>
        <dbReference type="ARBA" id="ARBA00047364"/>
    </source>
</evidence>
<dbReference type="FunFam" id="2.40.50.140:FF:000042">
    <property type="entry name" value="Methionine--tRNA ligase"/>
    <property type="match status" value="1"/>
</dbReference>
<organism evidence="18 19">
    <name type="scientific">Helicobacter saguini</name>
    <dbReference type="NCBI Taxonomy" id="1548018"/>
    <lineage>
        <taxon>Bacteria</taxon>
        <taxon>Pseudomonadati</taxon>
        <taxon>Campylobacterota</taxon>
        <taxon>Epsilonproteobacteria</taxon>
        <taxon>Campylobacterales</taxon>
        <taxon>Helicobacteraceae</taxon>
        <taxon>Helicobacter</taxon>
    </lineage>
</organism>
<feature type="region of interest" description="Disordered" evidence="15">
    <location>
        <begin position="539"/>
        <end position="597"/>
    </location>
</feature>
<evidence type="ECO:0000256" key="8">
    <source>
        <dbReference type="ARBA" id="ARBA00022741"/>
    </source>
</evidence>
<keyword evidence="12 14" id="KW-0030">Aminoacyl-tRNA synthetase</keyword>
<evidence type="ECO:0000256" key="15">
    <source>
        <dbReference type="SAM" id="MobiDB-lite"/>
    </source>
</evidence>
<comment type="caution">
    <text evidence="14">Lacks conserved residue(s) required for the propagation of feature annotation.</text>
</comment>
<feature type="domain" description="TRNA-binding" evidence="16">
    <location>
        <begin position="609"/>
        <end position="710"/>
    </location>
</feature>
<feature type="binding site" evidence="14">
    <location>
        <position position="143"/>
    </location>
    <ligand>
        <name>Zn(2+)</name>
        <dbReference type="ChEBI" id="CHEBI:29105"/>
    </ligand>
</feature>
<evidence type="ECO:0000256" key="7">
    <source>
        <dbReference type="ARBA" id="ARBA00022598"/>
    </source>
</evidence>
<dbReference type="GO" id="GO:0006431">
    <property type="term" value="P:methionyl-tRNA aminoacylation"/>
    <property type="evidence" value="ECO:0007669"/>
    <property type="project" value="UniProtKB-UniRule"/>
</dbReference>
<dbReference type="AlphaFoldDB" id="A0A099B9J4"/>
<evidence type="ECO:0000256" key="5">
    <source>
        <dbReference type="ARBA" id="ARBA00022490"/>
    </source>
</evidence>
<evidence type="ECO:0000259" key="16">
    <source>
        <dbReference type="PROSITE" id="PS50886"/>
    </source>
</evidence>
<keyword evidence="7 14" id="KW-0436">Ligase</keyword>
<dbReference type="NCBIfam" id="TIGR00399">
    <property type="entry name" value="metG_C_term"/>
    <property type="match status" value="1"/>
</dbReference>
<evidence type="ECO:0000256" key="12">
    <source>
        <dbReference type="ARBA" id="ARBA00023146"/>
    </source>
</evidence>
<dbReference type="Proteomes" id="UP000029714">
    <property type="component" value="Unassembled WGS sequence"/>
</dbReference>
<dbReference type="RefSeq" id="WP_034570681.1">
    <property type="nucleotide sequence ID" value="NZ_JRMP02000001.1"/>
</dbReference>
<dbReference type="GO" id="GO:0004825">
    <property type="term" value="F:methionine-tRNA ligase activity"/>
    <property type="evidence" value="ECO:0007669"/>
    <property type="project" value="UniProtKB-UniRule"/>
</dbReference>
<dbReference type="Gene3D" id="1.10.730.10">
    <property type="entry name" value="Isoleucyl-tRNA Synthetase, Domain 1"/>
    <property type="match status" value="1"/>
</dbReference>
<comment type="catalytic activity">
    <reaction evidence="13 14">
        <text>tRNA(Met) + L-methionine + ATP = L-methionyl-tRNA(Met) + AMP + diphosphate</text>
        <dbReference type="Rhea" id="RHEA:13481"/>
        <dbReference type="Rhea" id="RHEA-COMP:9667"/>
        <dbReference type="Rhea" id="RHEA-COMP:9698"/>
        <dbReference type="ChEBI" id="CHEBI:30616"/>
        <dbReference type="ChEBI" id="CHEBI:33019"/>
        <dbReference type="ChEBI" id="CHEBI:57844"/>
        <dbReference type="ChEBI" id="CHEBI:78442"/>
        <dbReference type="ChEBI" id="CHEBI:78530"/>
        <dbReference type="ChEBI" id="CHEBI:456215"/>
        <dbReference type="EC" id="6.1.1.10"/>
    </reaction>
</comment>
<evidence type="ECO:0000256" key="1">
    <source>
        <dbReference type="ARBA" id="ARBA00003314"/>
    </source>
</evidence>
<evidence type="ECO:0000313" key="18">
    <source>
        <dbReference type="EMBL" id="TLD95886.1"/>
    </source>
</evidence>
<evidence type="ECO:0000256" key="9">
    <source>
        <dbReference type="ARBA" id="ARBA00022840"/>
    </source>
</evidence>
<reference evidence="17 20" key="4">
    <citation type="submission" date="2019-12" db="EMBL/GenBank/DDBJ databases">
        <title>Multi-Generational Helicobacter saguini Isolates.</title>
        <authorList>
            <person name="Mannion A."/>
            <person name="Shen Z."/>
            <person name="Fox J.G."/>
        </authorList>
    </citation>
    <scope>NUCLEOTIDE SEQUENCE [LARGE SCALE GENOMIC DNA]</scope>
    <source>
        <strain evidence="17">16-048</strain>
        <strain evidence="20">16-048 (F4)</strain>
    </source>
</reference>
<feature type="binding site" evidence="14">
    <location>
        <position position="146"/>
    </location>
    <ligand>
        <name>Zn(2+)</name>
        <dbReference type="ChEBI" id="CHEBI:29105"/>
    </ligand>
</feature>
<dbReference type="GO" id="GO:0000049">
    <property type="term" value="F:tRNA binding"/>
    <property type="evidence" value="ECO:0007669"/>
    <property type="project" value="UniProtKB-UniRule"/>
</dbReference>
<dbReference type="NCBIfam" id="TIGR00398">
    <property type="entry name" value="metG"/>
    <property type="match status" value="1"/>
</dbReference>
<keyword evidence="9 14" id="KW-0067">ATP-binding</keyword>
<feature type="short sequence motif" description="'HIGH' region" evidence="14">
    <location>
        <begin position="10"/>
        <end position="20"/>
    </location>
</feature>
<dbReference type="GO" id="GO:0005524">
    <property type="term" value="F:ATP binding"/>
    <property type="evidence" value="ECO:0007669"/>
    <property type="project" value="UniProtKB-UniRule"/>
</dbReference>
<comment type="cofactor">
    <cofactor evidence="14">
        <name>Zn(2+)</name>
        <dbReference type="ChEBI" id="CHEBI:29105"/>
    </cofactor>
    <text evidence="14">Binds 1 zinc ion per subunit.</text>
</comment>
<dbReference type="EC" id="6.1.1.10" evidence="14"/>
<dbReference type="EMBL" id="JRMP02000001">
    <property type="protein sequence ID" value="TLD95886.1"/>
    <property type="molecule type" value="Genomic_DNA"/>
</dbReference>
<name>A0A099B9J4_9HELI</name>
<feature type="short sequence motif" description="'KMSKS' region" evidence="14">
    <location>
        <begin position="314"/>
        <end position="318"/>
    </location>
</feature>
<keyword evidence="8 14" id="KW-0547">Nucleotide-binding</keyword>
<dbReference type="SUPFAM" id="SSF47323">
    <property type="entry name" value="Anticodon-binding domain of a subclass of class I aminoacyl-tRNA synthetases"/>
    <property type="match status" value="1"/>
</dbReference>
<comment type="subcellular location">
    <subcellularLocation>
        <location evidence="2 14">Cytoplasm</location>
    </subcellularLocation>
</comment>
<dbReference type="Proteomes" id="UP000477070">
    <property type="component" value="Unassembled WGS sequence"/>
</dbReference>
<reference evidence="18" key="3">
    <citation type="submission" date="2018-04" db="EMBL/GenBank/DDBJ databases">
        <authorList>
            <person name="Sheh A."/>
            <person name="Shen Z."/>
            <person name="Mannion A.J."/>
            <person name="Fox J.G."/>
        </authorList>
    </citation>
    <scope>NUCLEOTIDE SEQUENCE</scope>
    <source>
        <strain evidence="18">MIT 97-6194</strain>
    </source>
</reference>
<evidence type="ECO:0000313" key="20">
    <source>
        <dbReference type="Proteomes" id="UP000477070"/>
    </source>
</evidence>
<dbReference type="InterPro" id="IPR012340">
    <property type="entry name" value="NA-bd_OB-fold"/>
</dbReference>
<dbReference type="Gene3D" id="3.40.50.620">
    <property type="entry name" value="HUPs"/>
    <property type="match status" value="1"/>
</dbReference>
<dbReference type="PROSITE" id="PS50886">
    <property type="entry name" value="TRBD"/>
    <property type="match status" value="1"/>
</dbReference>
<dbReference type="PANTHER" id="PTHR43326:SF1">
    <property type="entry name" value="METHIONINE--TRNA LIGASE, MITOCHONDRIAL"/>
    <property type="match status" value="1"/>
</dbReference>
<comment type="similarity">
    <text evidence="3 14">Belongs to the class-I aminoacyl-tRNA synthetase family. MetG type 2A subfamily.</text>
</comment>
<dbReference type="SUPFAM" id="SSF50249">
    <property type="entry name" value="Nucleic acid-binding proteins"/>
    <property type="match status" value="1"/>
</dbReference>
<dbReference type="Gene3D" id="2.40.50.140">
    <property type="entry name" value="Nucleic acid-binding proteins"/>
    <property type="match status" value="1"/>
</dbReference>
<feature type="compositionally biased region" description="Polar residues" evidence="15">
    <location>
        <begin position="545"/>
        <end position="557"/>
    </location>
</feature>
<protein>
    <recommendedName>
        <fullName evidence="14">Methionine--tRNA ligase</fullName>
        <ecNumber evidence="14">6.1.1.10</ecNumber>
    </recommendedName>
    <alternativeName>
        <fullName evidence="14">Methionyl-tRNA synthetase</fullName>
        <shortName evidence="14">MetRS</shortName>
    </alternativeName>
</protein>
<accession>A0A099B9J4</accession>
<dbReference type="HAMAP" id="MF_01228">
    <property type="entry name" value="Met_tRNA_synth_type2"/>
    <property type="match status" value="1"/>
</dbReference>
<dbReference type="InterPro" id="IPR002547">
    <property type="entry name" value="tRNA-bd_dom"/>
</dbReference>
<dbReference type="FunFam" id="2.170.220.10:FF:000002">
    <property type="entry name" value="Methionine--tRNA ligase"/>
    <property type="match status" value="1"/>
</dbReference>
<dbReference type="SUPFAM" id="SSF52374">
    <property type="entry name" value="Nucleotidylyl transferase"/>
    <property type="match status" value="1"/>
</dbReference>
<dbReference type="InterPro" id="IPR033911">
    <property type="entry name" value="MetRS_core"/>
</dbReference>
<comment type="subunit">
    <text evidence="4 14">Homodimer.</text>
</comment>
<reference evidence="18 19" key="2">
    <citation type="journal article" date="2016" name="Infect. Immun.">
        <title>Helicobacter saguini, a Novel Helicobacter Isolated from Cotton-Top Tamarins with Ulcerative Colitis, Has Proinflammatory Properties and Induces Typhlocolitis and Dysplasia in Gnotobiotic IL-10-/- Mice.</title>
        <authorList>
            <person name="Shen Z."/>
            <person name="Mannion A."/>
            <person name="Whary M.T."/>
            <person name="Muthupalani S."/>
            <person name="Sheh A."/>
            <person name="Feng Y."/>
            <person name="Gong G."/>
            <person name="Vandamme P."/>
            <person name="Holcombe H.R."/>
            <person name="Paster B.J."/>
            <person name="Fox J.G."/>
        </authorList>
    </citation>
    <scope>NUCLEOTIDE SEQUENCE [LARGE SCALE GENOMIC DNA]</scope>
    <source>
        <strain evidence="18 19">MIT 97-6194</strain>
    </source>
</reference>
<evidence type="ECO:0000256" key="14">
    <source>
        <dbReference type="HAMAP-Rule" id="MF_01228"/>
    </source>
</evidence>
<dbReference type="EMBL" id="QBIU01000001">
    <property type="protein sequence ID" value="MWV68577.1"/>
    <property type="molecule type" value="Genomic_DNA"/>
</dbReference>
<dbReference type="PANTHER" id="PTHR43326">
    <property type="entry name" value="METHIONYL-TRNA SYNTHETASE"/>
    <property type="match status" value="1"/>
</dbReference>
<evidence type="ECO:0000256" key="6">
    <source>
        <dbReference type="ARBA" id="ARBA00022555"/>
    </source>
</evidence>
<keyword evidence="10 14" id="KW-0694">RNA-binding</keyword>
<dbReference type="GO" id="GO:0005737">
    <property type="term" value="C:cytoplasm"/>
    <property type="evidence" value="ECO:0007669"/>
    <property type="project" value="UniProtKB-SubCell"/>
</dbReference>
<dbReference type="GO" id="GO:0046872">
    <property type="term" value="F:metal ion binding"/>
    <property type="evidence" value="ECO:0007669"/>
    <property type="project" value="UniProtKB-KW"/>
</dbReference>
<sequence>MKRLLTTPIYYVNDVPHIGHAYSTIIADVIKKYWTLQGDDVFLLTGTDEHGQKIEEAARKKGIKTIEYANTIANKFRDVWDKFHIDYNKFIRTTYLEHILSVQKAFEIMFDKGDIYKGEYEGQYCVSCESFFTQTQVLDGIYCPDCGKETRLVKEESYFFRLSKYQNKLLEWYKNNPACILPLHKKNEVIKFVDNSLQDLSITRTSFEWGIKVPLKLKDDKHIVYVWLDALMNYPSALGYGLDYNNARELLQHKAEQNPALESKMEYFKHTSHVVGKDILRFHAIYWPAFLMSLELPLPEHIFVHGWWTIDGVKMSKSIGNVINPLDILEAYPLDIFRYFLLKEVPFGQDGDFSERALINRNNGELSNDLGNLVNRLIGMSEKYFEYDLSDSFSIDRFQLEREKVDELSHEALGFMNNMQPNKYLESIWEMLHLANAMITKFAPWEMMKRGEVQECKELLNLIANILLKVSLLLYPIMPTTCLKIAACLGVKIDSVGFRGFIVEFEYKRDFKITKIDALFPKIDSPRMKKDSNVIASESEAIESKGNSPTLAGNATSLPPHLAGDTTLSSPPLAGGARGGVKSHAPDSKDSQKSNIESKNIESKITLSDFQKIHLKVGTILSAEKLEKSEKLLKLKVDLGEENPRQIIAGISQFYNPESLVNSQVIVLANLKPAKLMGELSEGMLLACKDSNGLSLLRPENPRHPGTPIS</sequence>
<dbReference type="NCBIfam" id="NF008900">
    <property type="entry name" value="PRK12267.1"/>
    <property type="match status" value="1"/>
</dbReference>
<reference evidence="18 19" key="1">
    <citation type="journal article" date="2014" name="Genome Announc.">
        <title>Draft genome sequences of eight enterohepatic helicobacter species isolated from both laboratory and wild rodents.</title>
        <authorList>
            <person name="Sheh A."/>
            <person name="Shen Z."/>
            <person name="Fox J.G."/>
        </authorList>
    </citation>
    <scope>NUCLEOTIDE SEQUENCE [LARGE SCALE GENOMIC DNA]</scope>
    <source>
        <strain evidence="18 19">MIT 97-6194</strain>
    </source>
</reference>
<dbReference type="STRING" id="1548018.LS64_03495"/>
<keyword evidence="5 14" id="KW-0963">Cytoplasm</keyword>
<keyword evidence="11 14" id="KW-0648">Protein biosynthesis</keyword>
<evidence type="ECO:0000313" key="17">
    <source>
        <dbReference type="EMBL" id="MWV68577.1"/>
    </source>
</evidence>
<comment type="caution">
    <text evidence="18">The sequence shown here is derived from an EMBL/GenBank/DDBJ whole genome shotgun (WGS) entry which is preliminary data.</text>
</comment>
<evidence type="ECO:0000256" key="3">
    <source>
        <dbReference type="ARBA" id="ARBA00006590"/>
    </source>
</evidence>
<keyword evidence="14" id="KW-0479">Metal-binding</keyword>
<dbReference type="InterPro" id="IPR004495">
    <property type="entry name" value="Met-tRNA-synth_bsu_C"/>
</dbReference>
<dbReference type="CDD" id="cd02800">
    <property type="entry name" value="tRNA_bind_EcMetRS_like"/>
    <property type="match status" value="1"/>
</dbReference>
<dbReference type="OrthoDB" id="9810191at2"/>
<dbReference type="Pfam" id="PF01588">
    <property type="entry name" value="tRNA_bind"/>
    <property type="match status" value="1"/>
</dbReference>